<gene>
    <name evidence="1" type="ORF">PR048_022539</name>
</gene>
<evidence type="ECO:0000313" key="1">
    <source>
        <dbReference type="EMBL" id="KAJ8878075.1"/>
    </source>
</evidence>
<name>A0ABQ9H1C3_9NEOP</name>
<proteinExistence type="predicted"/>
<keyword evidence="2" id="KW-1185">Reference proteome</keyword>
<sequence>MEGKTDWRRGERMSLRLCARRKKRKAASIEVYRNGRIHSNTHFLQPCHAIFISSMYTALEVVKSGLATEISGAHKTATKPTLACTSHITSPSRGAATRLSSGYCARLSPRRPGFDPRRCHSRTWGPRLDDAVGQRVLWKRLTLQGMVVETTGNSAKEILKPILDFPVEEGCSYSNTRYSDIDRLQHVLDEGTGLVIDEERERATLLQAGSGEWLERRRKMLTASKFGRICRRRINAICKTLVKTIMYSPDVLSVPALQKETSRIEMKLL</sequence>
<dbReference type="EMBL" id="JARBHB010000008">
    <property type="protein sequence ID" value="KAJ8878075.1"/>
    <property type="molecule type" value="Genomic_DNA"/>
</dbReference>
<dbReference type="InterPro" id="IPR011604">
    <property type="entry name" value="PDDEXK-like_dom_sf"/>
</dbReference>
<reference evidence="1 2" key="1">
    <citation type="submission" date="2023-02" db="EMBL/GenBank/DDBJ databases">
        <title>LHISI_Scaffold_Assembly.</title>
        <authorList>
            <person name="Stuart O.P."/>
            <person name="Cleave R."/>
            <person name="Magrath M.J.L."/>
            <person name="Mikheyev A.S."/>
        </authorList>
    </citation>
    <scope>NUCLEOTIDE SEQUENCE [LARGE SCALE GENOMIC DNA]</scope>
    <source>
        <strain evidence="1">Daus_M_001</strain>
        <tissue evidence="1">Leg muscle</tissue>
    </source>
</reference>
<protein>
    <submittedName>
        <fullName evidence="1">Uncharacterized protein</fullName>
    </submittedName>
</protein>
<dbReference type="Proteomes" id="UP001159363">
    <property type="component" value="Chromosome 7"/>
</dbReference>
<evidence type="ECO:0000313" key="2">
    <source>
        <dbReference type="Proteomes" id="UP001159363"/>
    </source>
</evidence>
<comment type="caution">
    <text evidence="1">The sequence shown here is derived from an EMBL/GenBank/DDBJ whole genome shotgun (WGS) entry which is preliminary data.</text>
</comment>
<dbReference type="Gene3D" id="3.90.320.10">
    <property type="match status" value="1"/>
</dbReference>
<accession>A0ABQ9H1C3</accession>
<organism evidence="1 2">
    <name type="scientific">Dryococelus australis</name>
    <dbReference type="NCBI Taxonomy" id="614101"/>
    <lineage>
        <taxon>Eukaryota</taxon>
        <taxon>Metazoa</taxon>
        <taxon>Ecdysozoa</taxon>
        <taxon>Arthropoda</taxon>
        <taxon>Hexapoda</taxon>
        <taxon>Insecta</taxon>
        <taxon>Pterygota</taxon>
        <taxon>Neoptera</taxon>
        <taxon>Polyneoptera</taxon>
        <taxon>Phasmatodea</taxon>
        <taxon>Verophasmatodea</taxon>
        <taxon>Anareolatae</taxon>
        <taxon>Phasmatidae</taxon>
        <taxon>Eurycanthinae</taxon>
        <taxon>Dryococelus</taxon>
    </lineage>
</organism>